<gene>
    <name evidence="1" type="ORF">MAR_034452</name>
</gene>
<name>A0ABY7GBX5_MYAAR</name>
<sequence>MFGSRSHHAQMQAWKTMPVLFEIPPDIVTWKSEMLMIVPGRTYIRTVNTGAGKMVTSHI</sequence>
<dbReference type="Proteomes" id="UP001164746">
    <property type="component" value="Chromosome 17"/>
</dbReference>
<evidence type="ECO:0000313" key="2">
    <source>
        <dbReference type="Proteomes" id="UP001164746"/>
    </source>
</evidence>
<organism evidence="1 2">
    <name type="scientific">Mya arenaria</name>
    <name type="common">Soft-shell clam</name>
    <dbReference type="NCBI Taxonomy" id="6604"/>
    <lineage>
        <taxon>Eukaryota</taxon>
        <taxon>Metazoa</taxon>
        <taxon>Spiralia</taxon>
        <taxon>Lophotrochozoa</taxon>
        <taxon>Mollusca</taxon>
        <taxon>Bivalvia</taxon>
        <taxon>Autobranchia</taxon>
        <taxon>Heteroconchia</taxon>
        <taxon>Euheterodonta</taxon>
        <taxon>Imparidentia</taxon>
        <taxon>Neoheterodontei</taxon>
        <taxon>Myida</taxon>
        <taxon>Myoidea</taxon>
        <taxon>Myidae</taxon>
        <taxon>Mya</taxon>
    </lineage>
</organism>
<evidence type="ECO:0000313" key="1">
    <source>
        <dbReference type="EMBL" id="WAR31910.1"/>
    </source>
</evidence>
<keyword evidence="2" id="KW-1185">Reference proteome</keyword>
<dbReference type="EMBL" id="CP111028">
    <property type="protein sequence ID" value="WAR31910.1"/>
    <property type="molecule type" value="Genomic_DNA"/>
</dbReference>
<accession>A0ABY7GBX5</accession>
<protein>
    <submittedName>
        <fullName evidence="1">Uncharacterized protein</fullName>
    </submittedName>
</protein>
<proteinExistence type="predicted"/>
<reference evidence="1" key="1">
    <citation type="submission" date="2022-11" db="EMBL/GenBank/DDBJ databases">
        <title>Centuries of genome instability and evolution in soft-shell clam transmissible cancer (bioRxiv).</title>
        <authorList>
            <person name="Hart S.F.M."/>
            <person name="Yonemitsu M.A."/>
            <person name="Giersch R.M."/>
            <person name="Beal B.F."/>
            <person name="Arriagada G."/>
            <person name="Davis B.W."/>
            <person name="Ostrander E.A."/>
            <person name="Goff S.P."/>
            <person name="Metzger M.J."/>
        </authorList>
    </citation>
    <scope>NUCLEOTIDE SEQUENCE</scope>
    <source>
        <strain evidence="1">MELC-2E11</strain>
        <tissue evidence="1">Siphon/mantle</tissue>
    </source>
</reference>